<comment type="cofactor">
    <cofactor evidence="6">
        <name>Mg(2+)</name>
        <dbReference type="ChEBI" id="CHEBI:18420"/>
    </cofactor>
</comment>
<dbReference type="OrthoDB" id="9804758at2"/>
<dbReference type="InterPro" id="IPR038987">
    <property type="entry name" value="MoeA-like"/>
</dbReference>
<dbReference type="Gene3D" id="2.40.340.10">
    <property type="entry name" value="MoeA, C-terminal, domain IV"/>
    <property type="match status" value="1"/>
</dbReference>
<dbReference type="CDD" id="cd00887">
    <property type="entry name" value="MoeA"/>
    <property type="match status" value="1"/>
</dbReference>
<dbReference type="Pfam" id="PF03454">
    <property type="entry name" value="MoeA_C"/>
    <property type="match status" value="1"/>
</dbReference>
<dbReference type="Gene3D" id="2.170.190.11">
    <property type="entry name" value="Molybdopterin biosynthesis moea protein, domain 3"/>
    <property type="match status" value="1"/>
</dbReference>
<evidence type="ECO:0000256" key="2">
    <source>
        <dbReference type="ARBA" id="ARBA00005046"/>
    </source>
</evidence>
<dbReference type="RefSeq" id="WP_144890080.1">
    <property type="nucleotide sequence ID" value="NZ_CP042218.1"/>
</dbReference>
<dbReference type="GO" id="GO:0046872">
    <property type="term" value="F:metal ion binding"/>
    <property type="evidence" value="ECO:0007669"/>
    <property type="project" value="UniProtKB-UniRule"/>
</dbReference>
<dbReference type="GO" id="GO:0005829">
    <property type="term" value="C:cytosol"/>
    <property type="evidence" value="ECO:0007669"/>
    <property type="project" value="TreeGrafter"/>
</dbReference>
<feature type="domain" description="MoaB/Mog" evidence="7">
    <location>
        <begin position="184"/>
        <end position="325"/>
    </location>
</feature>
<dbReference type="InterPro" id="IPR005110">
    <property type="entry name" value="MoeA_linker/N"/>
</dbReference>
<keyword evidence="4 6" id="KW-0501">Molybdenum cofactor biosynthesis</keyword>
<dbReference type="UniPathway" id="UPA00344"/>
<dbReference type="EC" id="2.10.1.1" evidence="6"/>
<organism evidence="8 9">
    <name type="scientific">Luteimonas granuli</name>
    <dbReference type="NCBI Taxonomy" id="1176533"/>
    <lineage>
        <taxon>Bacteria</taxon>
        <taxon>Pseudomonadati</taxon>
        <taxon>Pseudomonadota</taxon>
        <taxon>Gammaproteobacteria</taxon>
        <taxon>Lysobacterales</taxon>
        <taxon>Lysobacteraceae</taxon>
        <taxon>Luteimonas</taxon>
    </lineage>
</organism>
<sequence length="420" mass="44224">MSGDLAYEEALAIVLREARALAVEQRAPQDAQGLVLAEAVASEVDLPPFDNSAMDGFALRAAGETLAAGREFDVRGSQVAGDAAATAGEGAWEIMTGARMPDGLDSVVPIERVEILARTGEARPSRIRLAADVRPGDNVRLRGEDIASGAPAVPAGRRIGANELMVLASLGVPSIAVRRRVRVAIINTGRELVDDPAQPLASGEIRNSNGPYLAARVEAAGAEVVLRETVTDEPEVFLAVLERALAAGADVVLSTGAVSMGRHDFVPDALRGVGADILFHKVRIRPGRPLLFARLASGALFFGLPGNPASGAVGFRFFTEAALRAMSGMAPERPLRMPLAAAWSKRAELRFHLKGLVELVDGGLRARVLKGQESFKVLPLLVANAWIVVPAESMALEAGQMVDVYGPGHLEAPMIGEVLE</sequence>
<dbReference type="GO" id="GO:0061599">
    <property type="term" value="F:molybdopterin molybdotransferase activity"/>
    <property type="evidence" value="ECO:0007669"/>
    <property type="project" value="UniProtKB-UniRule"/>
</dbReference>
<dbReference type="InterPro" id="IPR001453">
    <property type="entry name" value="MoaB/Mog_dom"/>
</dbReference>
<dbReference type="Proteomes" id="UP000316584">
    <property type="component" value="Chromosome"/>
</dbReference>
<gene>
    <name evidence="8" type="ORF">FPZ22_02860</name>
</gene>
<dbReference type="SUPFAM" id="SSF63882">
    <property type="entry name" value="MoeA N-terminal region -like"/>
    <property type="match status" value="1"/>
</dbReference>
<reference evidence="8 9" key="1">
    <citation type="submission" date="2019-07" db="EMBL/GenBank/DDBJ databases">
        <title>Full genome sequence of Luteimonas sp. Gr-4.</title>
        <authorList>
            <person name="Im W.-T."/>
        </authorList>
    </citation>
    <scope>NUCLEOTIDE SEQUENCE [LARGE SCALE GENOMIC DNA]</scope>
    <source>
        <strain evidence="8 9">Gr-4</strain>
    </source>
</reference>
<comment type="pathway">
    <text evidence="2 6">Cofactor biosynthesis; molybdopterin biosynthesis.</text>
</comment>
<proteinExistence type="inferred from homology"/>
<comment type="similarity">
    <text evidence="3 6">Belongs to the MoeA family.</text>
</comment>
<evidence type="ECO:0000313" key="9">
    <source>
        <dbReference type="Proteomes" id="UP000316584"/>
    </source>
</evidence>
<dbReference type="PANTHER" id="PTHR10192:SF5">
    <property type="entry name" value="GEPHYRIN"/>
    <property type="match status" value="1"/>
</dbReference>
<dbReference type="Pfam" id="PF03453">
    <property type="entry name" value="MoeA_N"/>
    <property type="match status" value="1"/>
</dbReference>
<dbReference type="InterPro" id="IPR005111">
    <property type="entry name" value="MoeA_C_domain_IV"/>
</dbReference>
<evidence type="ECO:0000256" key="5">
    <source>
        <dbReference type="ARBA" id="ARBA00047317"/>
    </source>
</evidence>
<evidence type="ECO:0000256" key="3">
    <source>
        <dbReference type="ARBA" id="ARBA00010763"/>
    </source>
</evidence>
<keyword evidence="6" id="KW-0500">Molybdenum</keyword>
<comment type="catalytic activity">
    <reaction evidence="5">
        <text>adenylyl-molybdopterin + molybdate = Mo-molybdopterin + AMP + H(+)</text>
        <dbReference type="Rhea" id="RHEA:35047"/>
        <dbReference type="ChEBI" id="CHEBI:15378"/>
        <dbReference type="ChEBI" id="CHEBI:36264"/>
        <dbReference type="ChEBI" id="CHEBI:62727"/>
        <dbReference type="ChEBI" id="CHEBI:71302"/>
        <dbReference type="ChEBI" id="CHEBI:456215"/>
        <dbReference type="EC" id="2.10.1.1"/>
    </reaction>
</comment>
<dbReference type="Gene3D" id="3.40.980.10">
    <property type="entry name" value="MoaB/Mog-like domain"/>
    <property type="match status" value="1"/>
</dbReference>
<dbReference type="InterPro" id="IPR036135">
    <property type="entry name" value="MoeA_linker/N_sf"/>
</dbReference>
<dbReference type="NCBIfam" id="TIGR00177">
    <property type="entry name" value="molyb_syn"/>
    <property type="match status" value="1"/>
</dbReference>
<accession>A0A518N214</accession>
<dbReference type="InterPro" id="IPR036688">
    <property type="entry name" value="MoeA_C_domain_IV_sf"/>
</dbReference>
<dbReference type="EMBL" id="CP042218">
    <property type="protein sequence ID" value="QDW65963.1"/>
    <property type="molecule type" value="Genomic_DNA"/>
</dbReference>
<evidence type="ECO:0000256" key="1">
    <source>
        <dbReference type="ARBA" id="ARBA00002901"/>
    </source>
</evidence>
<dbReference type="InterPro" id="IPR036425">
    <property type="entry name" value="MoaB/Mog-like_dom_sf"/>
</dbReference>
<dbReference type="AlphaFoldDB" id="A0A518N214"/>
<dbReference type="GO" id="GO:0006777">
    <property type="term" value="P:Mo-molybdopterin cofactor biosynthetic process"/>
    <property type="evidence" value="ECO:0007669"/>
    <property type="project" value="UniProtKB-UniRule"/>
</dbReference>
<dbReference type="SUPFAM" id="SSF53218">
    <property type="entry name" value="Molybdenum cofactor biosynthesis proteins"/>
    <property type="match status" value="1"/>
</dbReference>
<dbReference type="SUPFAM" id="SSF63867">
    <property type="entry name" value="MoeA C-terminal domain-like"/>
    <property type="match status" value="1"/>
</dbReference>
<keyword evidence="9" id="KW-1185">Reference proteome</keyword>
<protein>
    <recommendedName>
        <fullName evidence="6">Molybdopterin molybdenumtransferase</fullName>
        <ecNumber evidence="6">2.10.1.1</ecNumber>
    </recommendedName>
</protein>
<evidence type="ECO:0000259" key="7">
    <source>
        <dbReference type="SMART" id="SM00852"/>
    </source>
</evidence>
<evidence type="ECO:0000256" key="6">
    <source>
        <dbReference type="RuleBase" id="RU365090"/>
    </source>
</evidence>
<dbReference type="Pfam" id="PF00994">
    <property type="entry name" value="MoCF_biosynth"/>
    <property type="match status" value="1"/>
</dbReference>
<evidence type="ECO:0000313" key="8">
    <source>
        <dbReference type="EMBL" id="QDW65963.1"/>
    </source>
</evidence>
<keyword evidence="6" id="KW-0479">Metal-binding</keyword>
<dbReference type="SMART" id="SM00852">
    <property type="entry name" value="MoCF_biosynth"/>
    <property type="match status" value="1"/>
</dbReference>
<evidence type="ECO:0000256" key="4">
    <source>
        <dbReference type="ARBA" id="ARBA00023150"/>
    </source>
</evidence>
<keyword evidence="6" id="KW-0460">Magnesium</keyword>
<dbReference type="KEGG" id="lug:FPZ22_02860"/>
<dbReference type="PANTHER" id="PTHR10192">
    <property type="entry name" value="MOLYBDOPTERIN BIOSYNTHESIS PROTEIN"/>
    <property type="match status" value="1"/>
</dbReference>
<keyword evidence="6 8" id="KW-0808">Transferase</keyword>
<comment type="function">
    <text evidence="1 6">Catalyzes the insertion of molybdate into adenylated molybdopterin with the concomitant release of AMP.</text>
</comment>
<name>A0A518N214_9GAMM</name>
<dbReference type="InterPro" id="IPR008284">
    <property type="entry name" value="MoCF_biosynth_CS"/>
</dbReference>
<dbReference type="PROSITE" id="PS01079">
    <property type="entry name" value="MOCF_BIOSYNTHESIS_2"/>
    <property type="match status" value="1"/>
</dbReference>
<dbReference type="Gene3D" id="3.90.105.10">
    <property type="entry name" value="Molybdopterin biosynthesis moea protein, domain 2"/>
    <property type="match status" value="1"/>
</dbReference>